<accession>A0A0D7AR54</accession>
<protein>
    <submittedName>
        <fullName evidence="2">Uncharacterized protein</fullName>
    </submittedName>
</protein>
<dbReference type="AlphaFoldDB" id="A0A0D7AR54"/>
<sequence>MPAAAAQKSKVLGEGEKDEHSRVTSDLGPRLGHAATSLVGILTEKSLGVNLLDVIRLNYKNDSVFSRVMEAPKSFRNFVARDGLLYLKEADKELLCIPDRVVIDGRYLREIVISEAHSILAHLGAAKTRAYLRDHVWWSS</sequence>
<dbReference type="Gene3D" id="1.10.340.70">
    <property type="match status" value="1"/>
</dbReference>
<evidence type="ECO:0000313" key="2">
    <source>
        <dbReference type="EMBL" id="KIY60833.1"/>
    </source>
</evidence>
<proteinExistence type="predicted"/>
<feature type="compositionally biased region" description="Basic and acidic residues" evidence="1">
    <location>
        <begin position="11"/>
        <end position="23"/>
    </location>
</feature>
<dbReference type="EMBL" id="KN881216">
    <property type="protein sequence ID" value="KIY60833.1"/>
    <property type="molecule type" value="Genomic_DNA"/>
</dbReference>
<keyword evidence="3" id="KW-1185">Reference proteome</keyword>
<gene>
    <name evidence="2" type="ORF">CYLTODRAFT_363654</name>
</gene>
<dbReference type="Proteomes" id="UP000054007">
    <property type="component" value="Unassembled WGS sequence"/>
</dbReference>
<dbReference type="STRING" id="1314674.A0A0D7AR54"/>
<name>A0A0D7AR54_9AGAR</name>
<feature type="non-terminal residue" evidence="2">
    <location>
        <position position="140"/>
    </location>
</feature>
<organism evidence="2 3">
    <name type="scientific">Cylindrobasidium torrendii FP15055 ss-10</name>
    <dbReference type="NCBI Taxonomy" id="1314674"/>
    <lineage>
        <taxon>Eukaryota</taxon>
        <taxon>Fungi</taxon>
        <taxon>Dikarya</taxon>
        <taxon>Basidiomycota</taxon>
        <taxon>Agaricomycotina</taxon>
        <taxon>Agaricomycetes</taxon>
        <taxon>Agaricomycetidae</taxon>
        <taxon>Agaricales</taxon>
        <taxon>Marasmiineae</taxon>
        <taxon>Physalacriaceae</taxon>
        <taxon>Cylindrobasidium</taxon>
    </lineage>
</organism>
<dbReference type="OrthoDB" id="3249394at2759"/>
<reference evidence="2 3" key="1">
    <citation type="journal article" date="2015" name="Fungal Genet. Biol.">
        <title>Evolution of novel wood decay mechanisms in Agaricales revealed by the genome sequences of Fistulina hepatica and Cylindrobasidium torrendii.</title>
        <authorList>
            <person name="Floudas D."/>
            <person name="Held B.W."/>
            <person name="Riley R."/>
            <person name="Nagy L.G."/>
            <person name="Koehler G."/>
            <person name="Ransdell A.S."/>
            <person name="Younus H."/>
            <person name="Chow J."/>
            <person name="Chiniquy J."/>
            <person name="Lipzen A."/>
            <person name="Tritt A."/>
            <person name="Sun H."/>
            <person name="Haridas S."/>
            <person name="LaButti K."/>
            <person name="Ohm R.A."/>
            <person name="Kues U."/>
            <person name="Blanchette R.A."/>
            <person name="Grigoriev I.V."/>
            <person name="Minto R.E."/>
            <person name="Hibbett D.S."/>
        </authorList>
    </citation>
    <scope>NUCLEOTIDE SEQUENCE [LARGE SCALE GENOMIC DNA]</scope>
    <source>
        <strain evidence="2 3">FP15055 ss-10</strain>
    </source>
</reference>
<evidence type="ECO:0000313" key="3">
    <source>
        <dbReference type="Proteomes" id="UP000054007"/>
    </source>
</evidence>
<feature type="region of interest" description="Disordered" evidence="1">
    <location>
        <begin position="1"/>
        <end position="28"/>
    </location>
</feature>
<evidence type="ECO:0000256" key="1">
    <source>
        <dbReference type="SAM" id="MobiDB-lite"/>
    </source>
</evidence>